<proteinExistence type="predicted"/>
<comment type="caution">
    <text evidence="1">The sequence shown here is derived from an EMBL/GenBank/DDBJ whole genome shotgun (WGS) entry which is preliminary data.</text>
</comment>
<dbReference type="Pfam" id="PF05930">
    <property type="entry name" value="Phage_AlpA"/>
    <property type="match status" value="1"/>
</dbReference>
<protein>
    <recommendedName>
        <fullName evidence="3">AlpA family phage regulatory protein</fullName>
    </recommendedName>
</protein>
<organism evidence="1 2">
    <name type="scientific">Aeromonas veronii</name>
    <dbReference type="NCBI Taxonomy" id="654"/>
    <lineage>
        <taxon>Bacteria</taxon>
        <taxon>Pseudomonadati</taxon>
        <taxon>Pseudomonadota</taxon>
        <taxon>Gammaproteobacteria</taxon>
        <taxon>Aeromonadales</taxon>
        <taxon>Aeromonadaceae</taxon>
        <taxon>Aeromonas</taxon>
    </lineage>
</organism>
<accession>A0A2T4MZ34</accession>
<dbReference type="PANTHER" id="PTHR36154:SF1">
    <property type="entry name" value="DNA-BINDING TRANSCRIPTIONAL ACTIVATOR ALPA"/>
    <property type="match status" value="1"/>
</dbReference>
<evidence type="ECO:0008006" key="3">
    <source>
        <dbReference type="Google" id="ProtNLM"/>
    </source>
</evidence>
<gene>
    <name evidence="1" type="ORF">DAA48_18195</name>
</gene>
<name>A0A2T4MZ34_AERVE</name>
<evidence type="ECO:0000313" key="2">
    <source>
        <dbReference type="Proteomes" id="UP000241986"/>
    </source>
</evidence>
<dbReference type="Proteomes" id="UP000241986">
    <property type="component" value="Unassembled WGS sequence"/>
</dbReference>
<dbReference type="PANTHER" id="PTHR36154">
    <property type="entry name" value="DNA-BINDING TRANSCRIPTIONAL ACTIVATOR ALPA"/>
    <property type="match status" value="1"/>
</dbReference>
<dbReference type="Gene3D" id="1.10.238.160">
    <property type="match status" value="1"/>
</dbReference>
<dbReference type="AlphaFoldDB" id="A0A2T4MZ34"/>
<dbReference type="InterPro" id="IPR010260">
    <property type="entry name" value="AlpA"/>
</dbReference>
<sequence>MKSRIKVIRCSELTRMLGISRSSLYDRLSTASPRFDPCFPKPVRLGKNSIGWLEHEVEEWLLRTRTH</sequence>
<dbReference type="InterPro" id="IPR052931">
    <property type="entry name" value="Prophage_regulatory_activator"/>
</dbReference>
<dbReference type="RefSeq" id="WP_107684230.1">
    <property type="nucleotide sequence ID" value="NZ_PZKL01000039.1"/>
</dbReference>
<dbReference type="EMBL" id="PZKL01000039">
    <property type="protein sequence ID" value="PTH79838.1"/>
    <property type="molecule type" value="Genomic_DNA"/>
</dbReference>
<reference evidence="1 2" key="1">
    <citation type="submission" date="2018-03" db="EMBL/GenBank/DDBJ databases">
        <title>Aeromonas veronii whole genome sequencing and analysis.</title>
        <authorList>
            <person name="Xie H."/>
            <person name="Liu T."/>
            <person name="Wang K."/>
        </authorList>
    </citation>
    <scope>NUCLEOTIDE SEQUENCE [LARGE SCALE GENOMIC DNA]</scope>
    <source>
        <strain evidence="1 2">XH.VA.1</strain>
    </source>
</reference>
<evidence type="ECO:0000313" key="1">
    <source>
        <dbReference type="EMBL" id="PTH79838.1"/>
    </source>
</evidence>